<evidence type="ECO:0000256" key="6">
    <source>
        <dbReference type="ARBA" id="ARBA00035292"/>
    </source>
</evidence>
<dbReference type="RefSeq" id="WP_071662504.1">
    <property type="nucleotide sequence ID" value="NZ_LUKY01000032.1"/>
</dbReference>
<dbReference type="NCBIfam" id="TIGR00158">
    <property type="entry name" value="L9"/>
    <property type="match status" value="1"/>
</dbReference>
<evidence type="ECO:0000256" key="1">
    <source>
        <dbReference type="ARBA" id="ARBA00010605"/>
    </source>
</evidence>
<dbReference type="InterPro" id="IPR020594">
    <property type="entry name" value="Ribosomal_bL9_bac/chp"/>
</dbReference>
<proteinExistence type="inferred from homology"/>
<evidence type="ECO:0000313" key="10">
    <source>
        <dbReference type="Proteomes" id="UP000183924"/>
    </source>
</evidence>
<dbReference type="GO" id="GO:0006412">
    <property type="term" value="P:translation"/>
    <property type="evidence" value="ECO:0007669"/>
    <property type="project" value="UniProtKB-UniRule"/>
</dbReference>
<dbReference type="PANTHER" id="PTHR21368">
    <property type="entry name" value="50S RIBOSOMAL PROTEIN L9"/>
    <property type="match status" value="1"/>
</dbReference>
<evidence type="ECO:0000256" key="5">
    <source>
        <dbReference type="ARBA" id="ARBA00023274"/>
    </source>
</evidence>
<dbReference type="SUPFAM" id="SSF55658">
    <property type="entry name" value="L9 N-domain-like"/>
    <property type="match status" value="1"/>
</dbReference>
<comment type="similarity">
    <text evidence="1 7">Belongs to the bacterial ribosomal protein bL9 family.</text>
</comment>
<dbReference type="STRING" id="1225476.A1D18_03900"/>
<dbReference type="PROSITE" id="PS00651">
    <property type="entry name" value="RIBOSOMAL_L9"/>
    <property type="match status" value="1"/>
</dbReference>
<evidence type="ECO:0000313" key="9">
    <source>
        <dbReference type="EMBL" id="OIZ95244.1"/>
    </source>
</evidence>
<dbReference type="AlphaFoldDB" id="A0A1J8P624"/>
<evidence type="ECO:0000256" key="2">
    <source>
        <dbReference type="ARBA" id="ARBA00022730"/>
    </source>
</evidence>
<dbReference type="InterPro" id="IPR036791">
    <property type="entry name" value="Ribosomal_bL9_C_sf"/>
</dbReference>
<evidence type="ECO:0000256" key="3">
    <source>
        <dbReference type="ARBA" id="ARBA00022884"/>
    </source>
</evidence>
<protein>
    <recommendedName>
        <fullName evidence="6 7">Large ribosomal subunit protein bL9</fullName>
    </recommendedName>
</protein>
<dbReference type="GO" id="GO:0005840">
    <property type="term" value="C:ribosome"/>
    <property type="evidence" value="ECO:0007669"/>
    <property type="project" value="UniProtKB-KW"/>
</dbReference>
<dbReference type="HAMAP" id="MF_00503">
    <property type="entry name" value="Ribosomal_bL9"/>
    <property type="match status" value="1"/>
</dbReference>
<keyword evidence="2 7" id="KW-0699">rRNA-binding</keyword>
<evidence type="ECO:0000259" key="8">
    <source>
        <dbReference type="PROSITE" id="PS00651"/>
    </source>
</evidence>
<dbReference type="InterPro" id="IPR000244">
    <property type="entry name" value="Ribosomal_bL9"/>
</dbReference>
<dbReference type="InterPro" id="IPR020069">
    <property type="entry name" value="Ribosomal_bL9_C"/>
</dbReference>
<dbReference type="Gene3D" id="3.10.430.100">
    <property type="entry name" value="Ribosomal protein L9, C-terminal domain"/>
    <property type="match status" value="1"/>
</dbReference>
<dbReference type="GO" id="GO:1990904">
    <property type="term" value="C:ribonucleoprotein complex"/>
    <property type="evidence" value="ECO:0007669"/>
    <property type="project" value="UniProtKB-KW"/>
</dbReference>
<dbReference type="GO" id="GO:0019843">
    <property type="term" value="F:rRNA binding"/>
    <property type="evidence" value="ECO:0007669"/>
    <property type="project" value="UniProtKB-UniRule"/>
</dbReference>
<evidence type="ECO:0000256" key="7">
    <source>
        <dbReference type="HAMAP-Rule" id="MF_00503"/>
    </source>
</evidence>
<dbReference type="GO" id="GO:0003735">
    <property type="term" value="F:structural constituent of ribosome"/>
    <property type="evidence" value="ECO:0007669"/>
    <property type="project" value="InterPro"/>
</dbReference>
<dbReference type="InterPro" id="IPR020070">
    <property type="entry name" value="Ribosomal_bL9_N"/>
</dbReference>
<keyword evidence="4 7" id="KW-0689">Ribosomal protein</keyword>
<name>A0A1J8P624_9COXI</name>
<keyword evidence="3 7" id="KW-0694">RNA-binding</keyword>
<dbReference type="Gene3D" id="3.40.5.10">
    <property type="entry name" value="Ribosomal protein L9, N-terminal domain"/>
    <property type="match status" value="1"/>
</dbReference>
<feature type="domain" description="Ribosomal protein L9" evidence="8">
    <location>
        <begin position="14"/>
        <end position="41"/>
    </location>
</feature>
<evidence type="ECO:0000256" key="4">
    <source>
        <dbReference type="ARBA" id="ARBA00022980"/>
    </source>
</evidence>
<comment type="caution">
    <text evidence="9">The sequence shown here is derived from an EMBL/GenBank/DDBJ whole genome shotgun (WGS) entry which is preliminary data.</text>
</comment>
<organism evidence="9 10">
    <name type="scientific">Candidatus Rickettsiella isopodorum</name>
    <dbReference type="NCBI Taxonomy" id="1225476"/>
    <lineage>
        <taxon>Bacteria</taxon>
        <taxon>Pseudomonadati</taxon>
        <taxon>Pseudomonadota</taxon>
        <taxon>Gammaproteobacteria</taxon>
        <taxon>Legionellales</taxon>
        <taxon>Coxiellaceae</taxon>
        <taxon>Rickettsiella</taxon>
    </lineage>
</organism>
<comment type="function">
    <text evidence="7">Binds to the 23S rRNA.</text>
</comment>
<dbReference type="OrthoDB" id="9788336at2"/>
<dbReference type="Pfam" id="PF03948">
    <property type="entry name" value="Ribosomal_L9_C"/>
    <property type="match status" value="1"/>
</dbReference>
<gene>
    <name evidence="7 9" type="primary">rplI</name>
    <name evidence="9" type="ORF">A1D18_03900</name>
</gene>
<sequence length="150" mass="16368">MAQVILLEKIHSLGDLGDQVTVRNGYARNYLYPENKAVPANKETIAEFKMKRAELEKVAQEKLDVAETRAAAINDLALTIPVKSAEEGRLYGSIGISELVRAANAAGVTLEKSEIRLPNGPLRQLGEHEVTVQLHSDVIAILKVNVVAEE</sequence>
<dbReference type="Pfam" id="PF01281">
    <property type="entry name" value="Ribosomal_L9_N"/>
    <property type="match status" value="1"/>
</dbReference>
<reference evidence="9 10" key="1">
    <citation type="submission" date="2016-03" db="EMBL/GenBank/DDBJ databases">
        <title>Comparative genomics of Rickettsiella.</title>
        <authorList>
            <person name="Chandler C."/>
            <person name="Wang Y."/>
        </authorList>
    </citation>
    <scope>NUCLEOTIDE SEQUENCE [LARGE SCALE GENOMIC DNA]</scope>
    <source>
        <strain evidence="9 10">RCFS May 2013</strain>
    </source>
</reference>
<keyword evidence="5 7" id="KW-0687">Ribonucleoprotein</keyword>
<dbReference type="EMBL" id="LUKY01000032">
    <property type="protein sequence ID" value="OIZ95244.1"/>
    <property type="molecule type" value="Genomic_DNA"/>
</dbReference>
<dbReference type="Proteomes" id="UP000183924">
    <property type="component" value="Unassembled WGS sequence"/>
</dbReference>
<dbReference type="InterPro" id="IPR009027">
    <property type="entry name" value="Ribosomal_bL9/RNase_H1_N"/>
</dbReference>
<dbReference type="SUPFAM" id="SSF55653">
    <property type="entry name" value="Ribosomal protein L9 C-domain"/>
    <property type="match status" value="1"/>
</dbReference>
<dbReference type="InterPro" id="IPR036935">
    <property type="entry name" value="Ribosomal_bL9_N_sf"/>
</dbReference>
<keyword evidence="10" id="KW-1185">Reference proteome</keyword>
<accession>A0A1J8P624</accession>